<dbReference type="EnsemblMetazoa" id="XM_001952721.5">
    <property type="protein sequence ID" value="XP_001952756.2"/>
    <property type="gene ID" value="LOC100163021"/>
</dbReference>
<evidence type="ECO:0000256" key="5">
    <source>
        <dbReference type="ARBA" id="ARBA00023180"/>
    </source>
</evidence>
<sequence>MLVRLWLAVLMTELLTVVAFKPLEANLTRDGHSLKQMNVVPPDSDYIVPVTKSRTKFLILIHQDSDRNLSVTVTPSCNSILNWDLKFIPLTKYNQTVIISRNNNKSSDIGRLLIEYTGVSIPATYQHGKAKRGLYVISAQTATDEDSKVMFYVGLNQNSPKNQFGFRSNGIKIKKGGQKIYLRWNLSHIDHHLMKYSLVISSSKIYSTICEAEMRLEEKLTTNLTYTEDDLQPEDRLEIHHLEHNTSYTMTDLIYDETYYFTVFVFHELHIATHHANATYKFQKSKPIGLKDAKPRVINLRAQNGKASFRYKVGNKRQLEKDVHPNTLYWYVMPCDGVVYVEIRCRKTLLISKRVFGYEKFIINNTKSGERYVLKVESVSVDETQRIRSIEVMATVRPTMIPMPDMPRDLSVQQYVGPDDCNSVKIGWFSANSLTDLKYCVYVQENSNNLESVDFSVKPDQCKVRYGKSRRSDVSNNYRTKTRCYIGEKGIVLVEKILKLKPLTTYTIQVTVTKPRGRTLSYDLLKLDTYSCGLN</sequence>
<dbReference type="KEGG" id="api:100163021"/>
<dbReference type="InterPro" id="IPR036116">
    <property type="entry name" value="FN3_sf"/>
</dbReference>
<name>A0A8R2B624_ACYPI</name>
<keyword evidence="5" id="KW-0325">Glycoprotein</keyword>
<evidence type="ECO:0000313" key="10">
    <source>
        <dbReference type="EnsemblMetazoa" id="XP_008183410.1"/>
    </source>
</evidence>
<dbReference type="RefSeq" id="XP_001952756.2">
    <property type="nucleotide sequence ID" value="XM_001952721.4"/>
</dbReference>
<evidence type="ECO:0000313" key="11">
    <source>
        <dbReference type="Proteomes" id="UP000007819"/>
    </source>
</evidence>
<feature type="signal peptide" evidence="7">
    <location>
        <begin position="1"/>
        <end position="19"/>
    </location>
</feature>
<feature type="chain" id="PRO_5042775208" description="Protein NDNF" evidence="7">
    <location>
        <begin position="20"/>
        <end position="535"/>
    </location>
</feature>
<dbReference type="RefSeq" id="XP_003244750.1">
    <property type="nucleotide sequence ID" value="XM_003244702.3"/>
</dbReference>
<keyword evidence="2" id="KW-0964">Secreted</keyword>
<evidence type="ECO:0000256" key="2">
    <source>
        <dbReference type="ARBA" id="ARBA00022525"/>
    </source>
</evidence>
<dbReference type="OrthoDB" id="9872501at2759"/>
<reference evidence="10" key="2">
    <citation type="submission" date="2022-06" db="UniProtKB">
        <authorList>
            <consortium name="EnsemblMetazoa"/>
        </authorList>
    </citation>
    <scope>IDENTIFICATION</scope>
</reference>
<dbReference type="SUPFAM" id="SSF49265">
    <property type="entry name" value="Fibronectin type III"/>
    <property type="match status" value="1"/>
</dbReference>
<comment type="subcellular location">
    <subcellularLocation>
        <location evidence="1">Secreted</location>
    </subcellularLocation>
</comment>
<dbReference type="EnsemblMetazoa" id="XM_008185188.3">
    <property type="protein sequence ID" value="XP_008183410.1"/>
    <property type="gene ID" value="LOC100163021"/>
</dbReference>
<dbReference type="InterPro" id="IPR019326">
    <property type="entry name" value="NDNF"/>
</dbReference>
<keyword evidence="11" id="KW-1185">Reference proteome</keyword>
<evidence type="ECO:0000256" key="6">
    <source>
        <dbReference type="ARBA" id="ARBA00024096"/>
    </source>
</evidence>
<proteinExistence type="predicted"/>
<dbReference type="GO" id="GO:0005576">
    <property type="term" value="C:extracellular region"/>
    <property type="evidence" value="ECO:0007669"/>
    <property type="project" value="UniProtKB-SubCell"/>
</dbReference>
<dbReference type="AlphaFoldDB" id="A0A8R2B624"/>
<dbReference type="Pfam" id="PF10179">
    <property type="entry name" value="NDNF"/>
    <property type="match status" value="1"/>
</dbReference>
<reference evidence="11" key="1">
    <citation type="submission" date="2010-06" db="EMBL/GenBank/DDBJ databases">
        <authorList>
            <person name="Jiang H."/>
            <person name="Abraham K."/>
            <person name="Ali S."/>
            <person name="Alsbrooks S.L."/>
            <person name="Anim B.N."/>
            <person name="Anosike U.S."/>
            <person name="Attaway T."/>
            <person name="Bandaranaike D.P."/>
            <person name="Battles P.K."/>
            <person name="Bell S.N."/>
            <person name="Bell A.V."/>
            <person name="Beltran B."/>
            <person name="Bickham C."/>
            <person name="Bustamante Y."/>
            <person name="Caleb T."/>
            <person name="Canada A."/>
            <person name="Cardenas V."/>
            <person name="Carter K."/>
            <person name="Chacko J."/>
            <person name="Chandrabose M.N."/>
            <person name="Chavez D."/>
            <person name="Chavez A."/>
            <person name="Chen L."/>
            <person name="Chu H.-S."/>
            <person name="Claassen K.J."/>
            <person name="Cockrell R."/>
            <person name="Collins M."/>
            <person name="Cooper J.A."/>
            <person name="Cree A."/>
            <person name="Curry S.M."/>
            <person name="Da Y."/>
            <person name="Dao M.D."/>
            <person name="Das B."/>
            <person name="Davila M.-L."/>
            <person name="Davy-Carroll L."/>
            <person name="Denson S."/>
            <person name="Dinh H."/>
            <person name="Ebong V.E."/>
            <person name="Edwards J.R."/>
            <person name="Egan A."/>
            <person name="El-Daye J."/>
            <person name="Escobedo L."/>
            <person name="Fernandez S."/>
            <person name="Fernando P.R."/>
            <person name="Flagg N."/>
            <person name="Forbes L.D."/>
            <person name="Fowler R.G."/>
            <person name="Fu Q."/>
            <person name="Gabisi R.A."/>
            <person name="Ganer J."/>
            <person name="Garbino Pronczuk A."/>
            <person name="Garcia R.M."/>
            <person name="Garner T."/>
            <person name="Garrett T.E."/>
            <person name="Gonzalez D.A."/>
            <person name="Hamid H."/>
            <person name="Hawkins E.S."/>
            <person name="Hirani K."/>
            <person name="Hogues M.E."/>
            <person name="Hollins B."/>
            <person name="Hsiao C.-H."/>
            <person name="Jabil R."/>
            <person name="James M.L."/>
            <person name="Jhangiani S.N."/>
            <person name="Johnson B."/>
            <person name="Johnson Q."/>
            <person name="Joshi V."/>
            <person name="Kalu J.B."/>
            <person name="Kam C."/>
            <person name="Kashfia A."/>
            <person name="Keebler J."/>
            <person name="Kisamo H."/>
            <person name="Kovar C.L."/>
            <person name="Lago L.A."/>
            <person name="Lai C.-Y."/>
            <person name="Laidlaw J."/>
            <person name="Lara F."/>
            <person name="Le T.-K."/>
            <person name="Lee S.L."/>
            <person name="Legall F.H."/>
            <person name="Lemon S.J."/>
            <person name="Lewis L.R."/>
            <person name="Li B."/>
            <person name="Liu Y."/>
            <person name="Liu Y.-S."/>
            <person name="Lopez J."/>
            <person name="Lozado R.J."/>
            <person name="Lu J."/>
            <person name="Madu R.C."/>
            <person name="Maheshwari M."/>
            <person name="Maheshwari R."/>
            <person name="Malloy K."/>
            <person name="Martinez E."/>
            <person name="Mathew T."/>
            <person name="Mercado I.C."/>
            <person name="Mercado C."/>
            <person name="Meyer B."/>
            <person name="Montgomery K."/>
            <person name="Morgan M.B."/>
            <person name="Munidasa M."/>
            <person name="Nazareth L.V."/>
            <person name="Nelson J."/>
            <person name="Ng B.M."/>
            <person name="Nguyen N.B."/>
            <person name="Nguyen P.Q."/>
            <person name="Nguyen T."/>
            <person name="Obregon M."/>
            <person name="Okwuonu G.O."/>
            <person name="Onwere C.G."/>
            <person name="Orozco G."/>
            <person name="Parra A."/>
            <person name="Patel S."/>
            <person name="Patil S."/>
            <person name="Perez A."/>
            <person name="Perez Y."/>
            <person name="Pham C."/>
            <person name="Primus E.L."/>
            <person name="Pu L.-L."/>
            <person name="Puazo M."/>
            <person name="Qin X."/>
            <person name="Quiroz J.B."/>
            <person name="Reese J."/>
            <person name="Richards S."/>
            <person name="Rives C.M."/>
            <person name="Robberts R."/>
            <person name="Ruiz S.J."/>
            <person name="Ruiz M.J."/>
            <person name="Santibanez J."/>
            <person name="Schneider B.W."/>
            <person name="Sisson I."/>
            <person name="Smith M."/>
            <person name="Sodergren E."/>
            <person name="Song X.-Z."/>
            <person name="Song B.B."/>
            <person name="Summersgill H."/>
            <person name="Thelus R."/>
            <person name="Thornton R.D."/>
            <person name="Trejos Z.Y."/>
            <person name="Usmani K."/>
            <person name="Vattathil S."/>
            <person name="Villasana D."/>
            <person name="Walker D.L."/>
            <person name="Wang S."/>
            <person name="Wang K."/>
            <person name="White C.S."/>
            <person name="Williams A.C."/>
            <person name="Williamson J."/>
            <person name="Wilson K."/>
            <person name="Woghiren I.O."/>
            <person name="Woodworth J.R."/>
            <person name="Worley K.C."/>
            <person name="Wright R.A."/>
            <person name="Wu W."/>
            <person name="Young L."/>
            <person name="Zhang L."/>
            <person name="Zhang J."/>
            <person name="Zhu Y."/>
            <person name="Muzny D.M."/>
            <person name="Weinstock G."/>
            <person name="Gibbs R.A."/>
        </authorList>
    </citation>
    <scope>NUCLEOTIDE SEQUENCE [LARGE SCALE GENOMIC DNA]</scope>
    <source>
        <strain evidence="11">LSR1</strain>
    </source>
</reference>
<feature type="domain" description="Protein NDNF C-terminal" evidence="9">
    <location>
        <begin position="350"/>
        <end position="523"/>
    </location>
</feature>
<dbReference type="RefSeq" id="XP_008183410.1">
    <property type="nucleotide sequence ID" value="XM_008185188.2"/>
</dbReference>
<evidence type="ECO:0000256" key="4">
    <source>
        <dbReference type="ARBA" id="ARBA00022737"/>
    </source>
</evidence>
<dbReference type="PANTHER" id="PTHR14619">
    <property type="entry name" value="NEURON-DERIVED NEUROTROPHIC FACTOR"/>
    <property type="match status" value="1"/>
</dbReference>
<dbReference type="EnsemblMetazoa" id="XM_003244702.4">
    <property type="protein sequence ID" value="XP_003244750.1"/>
    <property type="gene ID" value="LOC100163021"/>
</dbReference>
<keyword evidence="4" id="KW-0677">Repeat</keyword>
<dbReference type="Pfam" id="PF19433">
    <property type="entry name" value="NDNF_C"/>
    <property type="match status" value="1"/>
</dbReference>
<keyword evidence="3 7" id="KW-0732">Signal</keyword>
<dbReference type="PANTHER" id="PTHR14619:SF3">
    <property type="entry name" value="PROTEIN NDNF"/>
    <property type="match status" value="1"/>
</dbReference>
<dbReference type="GeneID" id="100163021"/>
<evidence type="ECO:0000256" key="3">
    <source>
        <dbReference type="ARBA" id="ARBA00022729"/>
    </source>
</evidence>
<protein>
    <recommendedName>
        <fullName evidence="6">Protein NDNF</fullName>
    </recommendedName>
</protein>
<evidence type="ECO:0000256" key="7">
    <source>
        <dbReference type="SAM" id="SignalP"/>
    </source>
</evidence>
<feature type="domain" description="Neuron-derived neurotrophic factor first Fn(III)" evidence="8">
    <location>
        <begin position="181"/>
        <end position="272"/>
    </location>
</feature>
<dbReference type="InterPro" id="IPR045805">
    <property type="entry name" value="NDNF_C"/>
</dbReference>
<evidence type="ECO:0000256" key="1">
    <source>
        <dbReference type="ARBA" id="ARBA00004613"/>
    </source>
</evidence>
<dbReference type="InterPro" id="IPR055271">
    <property type="entry name" value="NDNF_Fn(III)_1"/>
</dbReference>
<accession>A0A8R2B624</accession>
<organism evidence="10 11">
    <name type="scientific">Acyrthosiphon pisum</name>
    <name type="common">Pea aphid</name>
    <dbReference type="NCBI Taxonomy" id="7029"/>
    <lineage>
        <taxon>Eukaryota</taxon>
        <taxon>Metazoa</taxon>
        <taxon>Ecdysozoa</taxon>
        <taxon>Arthropoda</taxon>
        <taxon>Hexapoda</taxon>
        <taxon>Insecta</taxon>
        <taxon>Pterygota</taxon>
        <taxon>Neoptera</taxon>
        <taxon>Paraneoptera</taxon>
        <taxon>Hemiptera</taxon>
        <taxon>Sternorrhyncha</taxon>
        <taxon>Aphidomorpha</taxon>
        <taxon>Aphidoidea</taxon>
        <taxon>Aphididae</taxon>
        <taxon>Macrosiphini</taxon>
        <taxon>Acyrthosiphon</taxon>
    </lineage>
</organism>
<evidence type="ECO:0000259" key="8">
    <source>
        <dbReference type="Pfam" id="PF10179"/>
    </source>
</evidence>
<dbReference type="Proteomes" id="UP000007819">
    <property type="component" value="Chromosome A2"/>
</dbReference>
<evidence type="ECO:0000259" key="9">
    <source>
        <dbReference type="Pfam" id="PF19433"/>
    </source>
</evidence>